<proteinExistence type="predicted"/>
<sequence length="161" mass="17540">MSKMRGKIIGLLVFAVSAVLVTMAVNSWTVNTSTSEAAVQLTIYRTEQCPCCKEYEAYLRNSGMPFRSVVVSGVELENVRKKLGVPRELYSCHTASAMQYFIEGHTPAEALKKLLEEKPSLKGIAVPGMPPGSPGMGGVKTEPLKIYALKPDGNIVVWMMS</sequence>
<dbReference type="AlphaFoldDB" id="A0A7C4I5M8"/>
<comment type="caution">
    <text evidence="1">The sequence shown here is derived from an EMBL/GenBank/DDBJ whole genome shotgun (WGS) entry which is preliminary data.</text>
</comment>
<dbReference type="EMBL" id="DTAD01000034">
    <property type="protein sequence ID" value="HGN90151.1"/>
    <property type="molecule type" value="Genomic_DNA"/>
</dbReference>
<protein>
    <recommendedName>
        <fullName evidence="2">DUF411 domain-containing protein</fullName>
    </recommendedName>
</protein>
<dbReference type="Pfam" id="PF04214">
    <property type="entry name" value="DUF411"/>
    <property type="match status" value="1"/>
</dbReference>
<gene>
    <name evidence="1" type="ORF">ENT82_03355</name>
</gene>
<dbReference type="InterPro" id="IPR007332">
    <property type="entry name" value="DUF411"/>
</dbReference>
<organism evidence="1">
    <name type="scientific">Caldiarchaeum subterraneum</name>
    <dbReference type="NCBI Taxonomy" id="311458"/>
    <lineage>
        <taxon>Archaea</taxon>
        <taxon>Nitrososphaerota</taxon>
        <taxon>Candidatus Caldarchaeales</taxon>
        <taxon>Candidatus Caldarchaeaceae</taxon>
        <taxon>Candidatus Caldarchaeum</taxon>
    </lineage>
</organism>
<dbReference type="Gene3D" id="3.40.30.10">
    <property type="entry name" value="Glutaredoxin"/>
    <property type="match status" value="1"/>
</dbReference>
<reference evidence="1" key="1">
    <citation type="journal article" date="2020" name="mSystems">
        <title>Genome- and Community-Level Interaction Insights into Carbon Utilization and Element Cycling Functions of Hydrothermarchaeota in Hydrothermal Sediment.</title>
        <authorList>
            <person name="Zhou Z."/>
            <person name="Liu Y."/>
            <person name="Xu W."/>
            <person name="Pan J."/>
            <person name="Luo Z.H."/>
            <person name="Li M."/>
        </authorList>
    </citation>
    <scope>NUCLEOTIDE SEQUENCE [LARGE SCALE GENOMIC DNA]</scope>
    <source>
        <strain evidence="1">SpSt-613</strain>
    </source>
</reference>
<evidence type="ECO:0008006" key="2">
    <source>
        <dbReference type="Google" id="ProtNLM"/>
    </source>
</evidence>
<accession>A0A7C4I5M8</accession>
<evidence type="ECO:0000313" key="1">
    <source>
        <dbReference type="EMBL" id="HGN90151.1"/>
    </source>
</evidence>
<name>A0A7C4I5M8_CALS0</name>